<dbReference type="Gene3D" id="4.10.520.10">
    <property type="entry name" value="IHF-like DNA-binding proteins"/>
    <property type="match status" value="1"/>
</dbReference>
<organism evidence="1">
    <name type="scientific">marine metagenome</name>
    <dbReference type="NCBI Taxonomy" id="408172"/>
    <lineage>
        <taxon>unclassified sequences</taxon>
        <taxon>metagenomes</taxon>
        <taxon>ecological metagenomes</taxon>
    </lineage>
</organism>
<sequence>MSNYSSPLSKTELLNAVAEQSGCDRKQVRAVLDSLSNVISGHVARGAAGVFKMPGLFKISVVDKPATEARYGVPNPFRPGETMDVAAKPASRRVKILALKNLKDMAA</sequence>
<name>A0A382GKJ6_9ZZZZ</name>
<dbReference type="EMBL" id="UINC01055892">
    <property type="protein sequence ID" value="SVB75295.1"/>
    <property type="molecule type" value="Genomic_DNA"/>
</dbReference>
<dbReference type="SMART" id="SM00411">
    <property type="entry name" value="BHL"/>
    <property type="match status" value="1"/>
</dbReference>
<accession>A0A382GKJ6</accession>
<dbReference type="GO" id="GO:0030527">
    <property type="term" value="F:structural constituent of chromatin"/>
    <property type="evidence" value="ECO:0007669"/>
    <property type="project" value="InterPro"/>
</dbReference>
<reference evidence="1" key="1">
    <citation type="submission" date="2018-05" db="EMBL/GenBank/DDBJ databases">
        <authorList>
            <person name="Lanie J.A."/>
            <person name="Ng W.-L."/>
            <person name="Kazmierczak K.M."/>
            <person name="Andrzejewski T.M."/>
            <person name="Davidsen T.M."/>
            <person name="Wayne K.J."/>
            <person name="Tettelin H."/>
            <person name="Glass J.I."/>
            <person name="Rusch D."/>
            <person name="Podicherti R."/>
            <person name="Tsui H.-C.T."/>
            <person name="Winkler M.E."/>
        </authorList>
    </citation>
    <scope>NUCLEOTIDE SEQUENCE</scope>
</reference>
<dbReference type="InterPro" id="IPR000119">
    <property type="entry name" value="Hist_DNA-bd"/>
</dbReference>
<dbReference type="GO" id="GO:0003677">
    <property type="term" value="F:DNA binding"/>
    <property type="evidence" value="ECO:0007669"/>
    <property type="project" value="InterPro"/>
</dbReference>
<gene>
    <name evidence="1" type="ORF">METZ01_LOCUS228149</name>
</gene>
<dbReference type="CDD" id="cd13834">
    <property type="entry name" value="HU_like"/>
    <property type="match status" value="1"/>
</dbReference>
<dbReference type="SUPFAM" id="SSF47729">
    <property type="entry name" value="IHF-like DNA-binding proteins"/>
    <property type="match status" value="1"/>
</dbReference>
<evidence type="ECO:0008006" key="2">
    <source>
        <dbReference type="Google" id="ProtNLM"/>
    </source>
</evidence>
<dbReference type="InterPro" id="IPR010992">
    <property type="entry name" value="IHF-like_DNA-bd_dom_sf"/>
</dbReference>
<dbReference type="AlphaFoldDB" id="A0A382GKJ6"/>
<protein>
    <recommendedName>
        <fullName evidence="2">DNA-binding protein</fullName>
    </recommendedName>
</protein>
<dbReference type="Pfam" id="PF00216">
    <property type="entry name" value="Bac_DNA_binding"/>
    <property type="match status" value="1"/>
</dbReference>
<proteinExistence type="predicted"/>
<evidence type="ECO:0000313" key="1">
    <source>
        <dbReference type="EMBL" id="SVB75295.1"/>
    </source>
</evidence>